<dbReference type="OrthoDB" id="7476630at2"/>
<name>A0A1I7NB90_9HYPH</name>
<protein>
    <recommendedName>
        <fullName evidence="1">DUF6456 domain-containing protein</fullName>
    </recommendedName>
</protein>
<evidence type="ECO:0000313" key="3">
    <source>
        <dbReference type="Proteomes" id="UP000199423"/>
    </source>
</evidence>
<dbReference type="AlphaFoldDB" id="A0A1I7NB90"/>
<dbReference type="STRING" id="51670.SAMN04488557_1446"/>
<dbReference type="EMBL" id="FPCH01000002">
    <property type="protein sequence ID" value="SFV31942.1"/>
    <property type="molecule type" value="Genomic_DNA"/>
</dbReference>
<dbReference type="Pfam" id="PF20057">
    <property type="entry name" value="DUF6456"/>
    <property type="match status" value="1"/>
</dbReference>
<sequence>MAARSSRARSVARTEEQHALERNLAESPLAWLARRKDKDGQPMLTDAEFDAGEKLRADFWFAQMTPRVTTNWSSFLSVGGGARGAPDIGPDIRDSVIAAHERVKRALAAVGPELAGVLIDVCCHLKGLEASEKASGWPQRSGKIILQIALRQLARHYGMLPPPPEANDQRPVRVRHWGANDYRPAIDPGQV</sequence>
<evidence type="ECO:0000313" key="2">
    <source>
        <dbReference type="EMBL" id="SFV31942.1"/>
    </source>
</evidence>
<dbReference type="InterPro" id="IPR045599">
    <property type="entry name" value="DUF6456"/>
</dbReference>
<proteinExistence type="predicted"/>
<dbReference type="Proteomes" id="UP000199423">
    <property type="component" value="Unassembled WGS sequence"/>
</dbReference>
<reference evidence="3" key="1">
    <citation type="submission" date="2016-10" db="EMBL/GenBank/DDBJ databases">
        <authorList>
            <person name="Varghese N."/>
            <person name="Submissions S."/>
        </authorList>
    </citation>
    <scope>NUCLEOTIDE SEQUENCE [LARGE SCALE GENOMIC DNA]</scope>
    <source>
        <strain evidence="3">DSM 1565</strain>
    </source>
</reference>
<dbReference type="RefSeq" id="WP_092866584.1">
    <property type="nucleotide sequence ID" value="NZ_FPCH01000002.1"/>
</dbReference>
<keyword evidence="3" id="KW-1185">Reference proteome</keyword>
<feature type="domain" description="DUF6456" evidence="1">
    <location>
        <begin position="22"/>
        <end position="158"/>
    </location>
</feature>
<accession>A0A1I7NB90</accession>
<organism evidence="2 3">
    <name type="scientific">Hyphomicrobium facile</name>
    <dbReference type="NCBI Taxonomy" id="51670"/>
    <lineage>
        <taxon>Bacteria</taxon>
        <taxon>Pseudomonadati</taxon>
        <taxon>Pseudomonadota</taxon>
        <taxon>Alphaproteobacteria</taxon>
        <taxon>Hyphomicrobiales</taxon>
        <taxon>Hyphomicrobiaceae</taxon>
        <taxon>Hyphomicrobium</taxon>
    </lineage>
</organism>
<evidence type="ECO:0000259" key="1">
    <source>
        <dbReference type="Pfam" id="PF20057"/>
    </source>
</evidence>
<gene>
    <name evidence="2" type="ORF">SAMN04488557_1446</name>
</gene>